<dbReference type="Proteomes" id="UP001167919">
    <property type="component" value="Unassembled WGS sequence"/>
</dbReference>
<dbReference type="AlphaFoldDB" id="A0AAJ1R7K3"/>
<dbReference type="Gene3D" id="3.55.50.40">
    <property type="match status" value="1"/>
</dbReference>
<evidence type="ECO:0000256" key="1">
    <source>
        <dbReference type="SAM" id="Coils"/>
    </source>
</evidence>
<proteinExistence type="predicted"/>
<dbReference type="Pfam" id="PF18994">
    <property type="entry name" value="Prophage_tailD1"/>
    <property type="match status" value="1"/>
</dbReference>
<reference evidence="4" key="1">
    <citation type="submission" date="2019-01" db="EMBL/GenBank/DDBJ databases">
        <title>Oenococcus sicerae UCMA17102.</title>
        <authorList>
            <person name="Cousin F.J."/>
            <person name="Le Guellec R."/>
            <person name="Cretenet M."/>
        </authorList>
    </citation>
    <scope>NUCLEOTIDE SEQUENCE</scope>
    <source>
        <strain evidence="4">UCMA17102</strain>
    </source>
</reference>
<keyword evidence="1" id="KW-0175">Coiled coil</keyword>
<feature type="domain" description="Prophage endopeptidase tail N-terminal" evidence="3">
    <location>
        <begin position="11"/>
        <end position="89"/>
    </location>
</feature>
<dbReference type="Pfam" id="PF06605">
    <property type="entry name" value="Prophage_tail"/>
    <property type="match status" value="1"/>
</dbReference>
<evidence type="ECO:0000313" key="4">
    <source>
        <dbReference type="EMBL" id="MDN6899579.1"/>
    </source>
</evidence>
<dbReference type="InterPro" id="IPR010572">
    <property type="entry name" value="Tail_dom"/>
</dbReference>
<name>A0AAJ1R7K3_9LACO</name>
<dbReference type="EMBL" id="SDWY01000001">
    <property type="protein sequence ID" value="MDN6899579.1"/>
    <property type="molecule type" value="Genomic_DNA"/>
</dbReference>
<dbReference type="InterPro" id="IPR044051">
    <property type="entry name" value="Prophage_tail_N"/>
</dbReference>
<evidence type="ECO:0000313" key="5">
    <source>
        <dbReference type="Proteomes" id="UP001167919"/>
    </source>
</evidence>
<dbReference type="Gene3D" id="6.20.110.10">
    <property type="match status" value="1"/>
</dbReference>
<gene>
    <name evidence="4" type="ORF">EVC35_00965</name>
</gene>
<feature type="domain" description="Tail spike" evidence="2">
    <location>
        <begin position="96"/>
        <end position="333"/>
    </location>
</feature>
<evidence type="ECO:0000259" key="2">
    <source>
        <dbReference type="Pfam" id="PF06605"/>
    </source>
</evidence>
<protein>
    <recommendedName>
        <fullName evidence="6">Prophage tail endopeptidase domain-containing protein</fullName>
    </recommendedName>
</protein>
<feature type="coiled-coil region" evidence="1">
    <location>
        <begin position="327"/>
        <end position="365"/>
    </location>
</feature>
<organism evidence="4 5">
    <name type="scientific">Oenococcus sicerae</name>
    <dbReference type="NCBI Taxonomy" id="2203724"/>
    <lineage>
        <taxon>Bacteria</taxon>
        <taxon>Bacillati</taxon>
        <taxon>Bacillota</taxon>
        <taxon>Bacilli</taxon>
        <taxon>Lactobacillales</taxon>
        <taxon>Lactobacillaceae</taxon>
        <taxon>Oenococcus</taxon>
    </lineage>
</organism>
<comment type="caution">
    <text evidence="4">The sequence shown here is derived from an EMBL/GenBank/DDBJ whole genome shotgun (WGS) entry which is preliminary data.</text>
</comment>
<evidence type="ECO:0008006" key="6">
    <source>
        <dbReference type="Google" id="ProtNLM"/>
    </source>
</evidence>
<evidence type="ECO:0000259" key="3">
    <source>
        <dbReference type="Pfam" id="PF18994"/>
    </source>
</evidence>
<sequence>MLTNSVLLHSKADASVEPLACIVWNTFQVSWSKNSTYQIAFTAYDDKSVTFEALDVESQIEFLGQLYVIKTCNPVFDSGVYTKQITALHIYTTVSQIVQHNQTGTGISYTPAQVLAYYLSGNTEGFTYQVVGTFASQQIDNLGGDSAWDGLSKIVSTWPDAIIYPDNQKIVVYQHDSFVHNLGRRISYLHDTSNVSLTRDSTSLTNKIWISGKQKDDQSYYFPPQYVTIDDSIAEYGVFEAPPLSDDRFTDAASMVAYAKTQLSPEPSISIEITRIDSEQPVPGEIRHLQIPDTGFQTDVEVVGFVWYPFDQSQATSLTLQNSARTILDYQNNQRQLLSELSQARANYSKQIAQANATAQSADENASKAYDARLTGQLVDPNNPISTGDLPAYYMQVPSDNEEMGLSAGSLFLPKTRADLVDGLEDKINQTIPNTVLTSLKWQDSQGTNYTLSVDPTTGQLKLDKEAN</sequence>
<accession>A0AAJ1R7K3</accession>